<dbReference type="AlphaFoldDB" id="A0A4R4JP36"/>
<evidence type="ECO:0000256" key="6">
    <source>
        <dbReference type="ARBA" id="ARBA00022989"/>
    </source>
</evidence>
<keyword evidence="5 8" id="KW-0812">Transmembrane</keyword>
<dbReference type="SUPFAM" id="SSF82714">
    <property type="entry name" value="Multidrug efflux transporter AcrB TolC docking domain, DN and DC subdomains"/>
    <property type="match status" value="2"/>
</dbReference>
<comment type="caution">
    <text evidence="8">Lacks conserved residue(s) required for the propagation of feature annotation.</text>
</comment>
<dbReference type="FunFam" id="3.30.2090.10:FF:000004">
    <property type="entry name" value="Multidrug resistance protein MdtC"/>
    <property type="match status" value="1"/>
</dbReference>
<dbReference type="Gene3D" id="3.30.2090.10">
    <property type="entry name" value="Multidrug efflux transporter AcrB TolC docking domain, DN and DC subdomains"/>
    <property type="match status" value="2"/>
</dbReference>
<sequence>MKFFALFIQRPVATTLLSLAITLCGVLGFTLLPVSPLPQVDFPVISVYASLPGASPETMASSVATPLEHALGRIAGVTEMTSSSSLGNTDITLEFDLNRDINSAARDVQAALNAAQSLLPSGMPSRPHYYKVNPSDAPIMILTLTSDTYNQGQLYDFASTQLAQKIAQVEGVSEVSVGGSSLPAVRVELNPGALFHQGVSLDAVRKAISNANVRRPQGYVDSDQQHWQVQTNDELKTAESYRPIIVHYNNGSPVRLQDVANVKDSVQNVRAAGMSGGEPAILLIIRREAGANIIATVNRIREQLPALRESIPASIQLKVTQDRTPTIRASLAEVERALVIAIGLVILVVFLFLRSGRATLIPAIAVPVSLIGTFTAMYLCGFSLNNLSLMALTVATGFVVDDAIVVLENISRHLEAGIKPMQAALRGVREVGFTVLSMSISLVAVFIPLLFMDGLVGRLFREFAITLTTSIGISLLVSLTLTPMMCAHLLKSQLPKAQKKIRGFGKVLLKIQQMYGRSLMWVLNHSRWVLLILAGIIALNVWLYINIPKTFFPEQDTGRLLGFVRADQSISFQSMREKMKNFMQTINADPTVDSVIGFTGGGRVNNGFMFISLKPLKERSESAEQVISRLRIKLANEPGANLFLIPVQDIRAGGRQANASYQFTLLADDLNDLRKWEPVIRKALGQLPQLTDVNSDKEDKGAEMAIIYDRDTMSRLGINVSEANSLLNNAFGQRQISTIYQPLNQYKVVMEVAPEYTQDVSALDKMFVINNQGKAIPLSYFAHWQPANAPLSVNHQGLSAASTIAFNVSSGYTLSDAINAIERTMTELSVPSTVRGTFAGTAQIFQETLKSQLFLILAAIITVYLVLGILYESYIHPLTILSTLPSAGIGALLALELFDTPFSLIALIGIMLLIGIVKKNAIIMVDFAIEAQRNGNICARDAIFQASLLRFRPILMTTLAALFGALPLVLSNGDGAELRQPLGITIVGGLVMSQLLTLYTTPVVYLCFDRLRAYPNRRNCCRQFEHGQRGKTGTYT</sequence>
<comment type="subunit">
    <text evidence="8">Part of a tripartite efflux system composed of MdtA, MdtB and MdtC. MdtC forms a heteromultimer with MdtB.</text>
</comment>
<keyword evidence="3 8" id="KW-1003">Cell membrane</keyword>
<gene>
    <name evidence="8" type="primary">mdtC</name>
    <name evidence="9" type="ORF">C5468_00815</name>
</gene>
<feature type="transmembrane region" description="Helical" evidence="8">
    <location>
        <begin position="431"/>
        <end position="451"/>
    </location>
</feature>
<dbReference type="FunFam" id="1.20.1640.10:FF:000001">
    <property type="entry name" value="Efflux pump membrane transporter"/>
    <property type="match status" value="1"/>
</dbReference>
<keyword evidence="7 8" id="KW-0472">Membrane</keyword>
<keyword evidence="2 8" id="KW-0813">Transport</keyword>
<comment type="similarity">
    <text evidence="8">Belongs to the resistance-nodulation-cell division (RND) (TC 2.A.6) family. MdtC subfamily.</text>
</comment>
<dbReference type="Gene3D" id="3.30.70.1320">
    <property type="entry name" value="Multidrug efflux transporter AcrB pore domain like"/>
    <property type="match status" value="1"/>
</dbReference>
<dbReference type="InterPro" id="IPR023931">
    <property type="entry name" value="Multidrug-R_MdtC"/>
</dbReference>
<comment type="subcellular location">
    <subcellularLocation>
        <location evidence="1 8">Cell inner membrane</location>
        <topology evidence="1 8">Multi-pass membrane protein</topology>
    </subcellularLocation>
</comment>
<dbReference type="RefSeq" id="WP_132343395.1">
    <property type="nucleotide sequence ID" value="NZ_CAWOLF010000001.1"/>
</dbReference>
<feature type="transmembrane region" description="Helical" evidence="8">
    <location>
        <begin position="949"/>
        <end position="970"/>
    </location>
</feature>
<dbReference type="HAMAP" id="MF_01424">
    <property type="entry name" value="MdtC"/>
    <property type="match status" value="1"/>
</dbReference>
<dbReference type="SUPFAM" id="SSF82693">
    <property type="entry name" value="Multidrug efflux transporter AcrB pore domain, PN1, PN2, PC1 and PC2 subdomains"/>
    <property type="match status" value="4"/>
</dbReference>
<evidence type="ECO:0000313" key="10">
    <source>
        <dbReference type="Proteomes" id="UP000295550"/>
    </source>
</evidence>
<evidence type="ECO:0000256" key="4">
    <source>
        <dbReference type="ARBA" id="ARBA00022519"/>
    </source>
</evidence>
<dbReference type="GO" id="GO:0005886">
    <property type="term" value="C:plasma membrane"/>
    <property type="evidence" value="ECO:0007669"/>
    <property type="project" value="UniProtKB-SubCell"/>
</dbReference>
<feature type="transmembrane region" description="Helical" evidence="8">
    <location>
        <begin position="337"/>
        <end position="353"/>
    </location>
</feature>
<dbReference type="GO" id="GO:0042910">
    <property type="term" value="F:xenobiotic transmembrane transporter activity"/>
    <property type="evidence" value="ECO:0007669"/>
    <property type="project" value="TreeGrafter"/>
</dbReference>
<protein>
    <recommendedName>
        <fullName evidence="8">Multidrug resistance protein MdtC</fullName>
    </recommendedName>
    <alternativeName>
        <fullName evidence="8">Multidrug transporter MdtC</fullName>
    </alternativeName>
</protein>
<evidence type="ECO:0000256" key="8">
    <source>
        <dbReference type="HAMAP-Rule" id="MF_01424"/>
    </source>
</evidence>
<dbReference type="FunFam" id="3.30.70.1430:FF:000001">
    <property type="entry name" value="Efflux pump membrane transporter"/>
    <property type="match status" value="1"/>
</dbReference>
<accession>A0A4R4JP36</accession>
<feature type="transmembrane region" description="Helical" evidence="8">
    <location>
        <begin position="904"/>
        <end position="929"/>
    </location>
</feature>
<reference evidence="9 10" key="1">
    <citation type="journal article" date="2019" name="Int. J. Syst. Evol. Microbiol.">
        <title>Photorhabdus khanii subsp. guanajuatensis subsp. nov., isolated from Heterorhabditis atacamensis, and Photorhabdus luminescens subsp. mexicana subsp. nov., isolated from Heterorhabditis mexicana entomopathogenic nematodes.</title>
        <authorList>
            <person name="Machado R.A.R."/>
            <person name="Bruno P."/>
            <person name="Arce C.C.M."/>
            <person name="Liechti N."/>
            <person name="Kohler A."/>
            <person name="Bernal J."/>
            <person name="Bruggmann R."/>
            <person name="Turlings T.C.J."/>
        </authorList>
    </citation>
    <scope>NUCLEOTIDE SEQUENCE [LARGE SCALE GENOMIC DNA]</scope>
    <source>
        <strain evidence="9 10">MEX47-22</strain>
    </source>
</reference>
<dbReference type="PRINTS" id="PR00702">
    <property type="entry name" value="ACRIFLAVINRP"/>
</dbReference>
<dbReference type="Pfam" id="PF00873">
    <property type="entry name" value="ACR_tran"/>
    <property type="match status" value="1"/>
</dbReference>
<dbReference type="PANTHER" id="PTHR32063:SF34">
    <property type="entry name" value="MULTIDRUG RESISTANCE PROTEIN MDTC"/>
    <property type="match status" value="1"/>
</dbReference>
<comment type="caution">
    <text evidence="9">The sequence shown here is derived from an EMBL/GenBank/DDBJ whole genome shotgun (WGS) entry which is preliminary data.</text>
</comment>
<feature type="transmembrane region" description="Helical" evidence="8">
    <location>
        <begin position="982"/>
        <end position="1008"/>
    </location>
</feature>
<dbReference type="Gene3D" id="1.20.1640.10">
    <property type="entry name" value="Multidrug efflux transporter AcrB transmembrane domain"/>
    <property type="match status" value="2"/>
</dbReference>
<feature type="transmembrane region" description="Helical" evidence="8">
    <location>
        <begin position="360"/>
        <end position="384"/>
    </location>
</feature>
<dbReference type="InterPro" id="IPR027463">
    <property type="entry name" value="AcrB_DN_DC_subdom"/>
</dbReference>
<organism evidence="9 10">
    <name type="scientific">Photorhabdus luminescens subsp. mexicana</name>
    <dbReference type="NCBI Taxonomy" id="2100167"/>
    <lineage>
        <taxon>Bacteria</taxon>
        <taxon>Pseudomonadati</taxon>
        <taxon>Pseudomonadota</taxon>
        <taxon>Gammaproteobacteria</taxon>
        <taxon>Enterobacterales</taxon>
        <taxon>Morganellaceae</taxon>
        <taxon>Photorhabdus</taxon>
    </lineage>
</organism>
<name>A0A4R4JP36_PHOLU</name>
<feature type="transmembrane region" description="Helical" evidence="8">
    <location>
        <begin position="853"/>
        <end position="871"/>
    </location>
</feature>
<evidence type="ECO:0000313" key="9">
    <source>
        <dbReference type="EMBL" id="TDB56267.1"/>
    </source>
</evidence>
<feature type="transmembrane region" description="Helical" evidence="8">
    <location>
        <begin position="528"/>
        <end position="545"/>
    </location>
</feature>
<proteinExistence type="inferred from homology"/>
<dbReference type="PANTHER" id="PTHR32063">
    <property type="match status" value="1"/>
</dbReference>
<dbReference type="Proteomes" id="UP000295550">
    <property type="component" value="Unassembled WGS sequence"/>
</dbReference>
<keyword evidence="6 8" id="KW-1133">Transmembrane helix</keyword>
<evidence type="ECO:0000256" key="3">
    <source>
        <dbReference type="ARBA" id="ARBA00022475"/>
    </source>
</evidence>
<keyword evidence="4 8" id="KW-0997">Cell inner membrane</keyword>
<dbReference type="InterPro" id="IPR001036">
    <property type="entry name" value="Acrflvin-R"/>
</dbReference>
<evidence type="ECO:0000256" key="7">
    <source>
        <dbReference type="ARBA" id="ARBA00023136"/>
    </source>
</evidence>
<evidence type="ECO:0000256" key="5">
    <source>
        <dbReference type="ARBA" id="ARBA00022692"/>
    </source>
</evidence>
<dbReference type="EMBL" id="PUJX01000001">
    <property type="protein sequence ID" value="TDB56267.1"/>
    <property type="molecule type" value="Genomic_DNA"/>
</dbReference>
<evidence type="ECO:0000256" key="1">
    <source>
        <dbReference type="ARBA" id="ARBA00004429"/>
    </source>
</evidence>
<dbReference type="NCBIfam" id="NF033617">
    <property type="entry name" value="RND_permease_2"/>
    <property type="match status" value="1"/>
</dbReference>
<evidence type="ECO:0000256" key="2">
    <source>
        <dbReference type="ARBA" id="ARBA00022448"/>
    </source>
</evidence>
<feature type="transmembrane region" description="Helical" evidence="8">
    <location>
        <begin position="463"/>
        <end position="490"/>
    </location>
</feature>
<dbReference type="SUPFAM" id="SSF82866">
    <property type="entry name" value="Multidrug efflux transporter AcrB transmembrane domain"/>
    <property type="match status" value="2"/>
</dbReference>
<dbReference type="NCBIfam" id="NF007905">
    <property type="entry name" value="PRK10614.1"/>
    <property type="match status" value="1"/>
</dbReference>
<dbReference type="Gene3D" id="3.30.70.1440">
    <property type="entry name" value="Multidrug efflux transporter AcrB pore domain"/>
    <property type="match status" value="1"/>
</dbReference>
<dbReference type="Gene3D" id="3.30.70.1430">
    <property type="entry name" value="Multidrug efflux transporter AcrB pore domain"/>
    <property type="match status" value="2"/>
</dbReference>